<reference evidence="2" key="1">
    <citation type="submission" date="2020-11" db="EMBL/GenBank/DDBJ databases">
        <authorList>
            <consortium name="DOE Joint Genome Institute"/>
            <person name="Ahrendt S."/>
            <person name="Riley R."/>
            <person name="Andreopoulos W."/>
            <person name="Labutti K."/>
            <person name="Pangilinan J."/>
            <person name="Ruiz-Duenas F.J."/>
            <person name="Barrasa J.M."/>
            <person name="Sanchez-Garcia M."/>
            <person name="Camarero S."/>
            <person name="Miyauchi S."/>
            <person name="Serrano A."/>
            <person name="Linde D."/>
            <person name="Babiker R."/>
            <person name="Drula E."/>
            <person name="Ayuso-Fernandez I."/>
            <person name="Pacheco R."/>
            <person name="Padilla G."/>
            <person name="Ferreira P."/>
            <person name="Barriuso J."/>
            <person name="Kellner H."/>
            <person name="Castanera R."/>
            <person name="Alfaro M."/>
            <person name="Ramirez L."/>
            <person name="Pisabarro A.G."/>
            <person name="Kuo A."/>
            <person name="Tritt A."/>
            <person name="Lipzen A."/>
            <person name="He G."/>
            <person name="Yan M."/>
            <person name="Ng V."/>
            <person name="Cullen D."/>
            <person name="Martin F."/>
            <person name="Rosso M.-N."/>
            <person name="Henrissat B."/>
            <person name="Hibbett D."/>
            <person name="Martinez A.T."/>
            <person name="Grigoriev I.V."/>
        </authorList>
    </citation>
    <scope>NUCLEOTIDE SEQUENCE</scope>
    <source>
        <strain evidence="2">CBS 247.69</strain>
    </source>
</reference>
<sequence length="138" mass="14415">MKAQFSTLTTAILGVFLAAHTTVAQNSCTAVAYLGQIPPAGGSCTGQELGDASQNAPGFGRCEEVTNGSCILTEAFEGACAIHLYSDSNCNTPITGGNTIMCGDPPTNVNFNSFQVECCFRIVRLQPPLDPNPHVDVC</sequence>
<gene>
    <name evidence="2" type="ORF">BDZ94DRAFT_1232854</name>
</gene>
<organism evidence="2 3">
    <name type="scientific">Collybia nuda</name>
    <dbReference type="NCBI Taxonomy" id="64659"/>
    <lineage>
        <taxon>Eukaryota</taxon>
        <taxon>Fungi</taxon>
        <taxon>Dikarya</taxon>
        <taxon>Basidiomycota</taxon>
        <taxon>Agaricomycotina</taxon>
        <taxon>Agaricomycetes</taxon>
        <taxon>Agaricomycetidae</taxon>
        <taxon>Agaricales</taxon>
        <taxon>Tricholomatineae</taxon>
        <taxon>Clitocybaceae</taxon>
        <taxon>Collybia</taxon>
    </lineage>
</organism>
<feature type="signal peptide" evidence="1">
    <location>
        <begin position="1"/>
        <end position="24"/>
    </location>
</feature>
<protein>
    <submittedName>
        <fullName evidence="2">Uncharacterized protein</fullName>
    </submittedName>
</protein>
<feature type="chain" id="PRO_5040314759" evidence="1">
    <location>
        <begin position="25"/>
        <end position="138"/>
    </location>
</feature>
<dbReference type="AlphaFoldDB" id="A0A9P5YET9"/>
<comment type="caution">
    <text evidence="2">The sequence shown here is derived from an EMBL/GenBank/DDBJ whole genome shotgun (WGS) entry which is preliminary data.</text>
</comment>
<dbReference type="EMBL" id="MU150235">
    <property type="protein sequence ID" value="KAF9467959.1"/>
    <property type="molecule type" value="Genomic_DNA"/>
</dbReference>
<dbReference type="Proteomes" id="UP000807353">
    <property type="component" value="Unassembled WGS sequence"/>
</dbReference>
<keyword evidence="1" id="KW-0732">Signal</keyword>
<keyword evidence="3" id="KW-1185">Reference proteome</keyword>
<evidence type="ECO:0000313" key="2">
    <source>
        <dbReference type="EMBL" id="KAF9467959.1"/>
    </source>
</evidence>
<evidence type="ECO:0000313" key="3">
    <source>
        <dbReference type="Proteomes" id="UP000807353"/>
    </source>
</evidence>
<dbReference type="OrthoDB" id="2834792at2759"/>
<evidence type="ECO:0000256" key="1">
    <source>
        <dbReference type="SAM" id="SignalP"/>
    </source>
</evidence>
<proteinExistence type="predicted"/>
<accession>A0A9P5YET9</accession>
<name>A0A9P5YET9_9AGAR</name>